<comment type="caution">
    <text evidence="1">The sequence shown here is derived from an EMBL/GenBank/DDBJ whole genome shotgun (WGS) entry which is preliminary data.</text>
</comment>
<protein>
    <submittedName>
        <fullName evidence="1">Uncharacterized protein</fullName>
    </submittedName>
</protein>
<reference evidence="1" key="2">
    <citation type="submission" date="2021-04" db="EMBL/GenBank/DDBJ databases">
        <authorList>
            <person name="Gilroy R."/>
        </authorList>
    </citation>
    <scope>NUCLEOTIDE SEQUENCE</scope>
    <source>
        <strain evidence="1">Gambia2-208</strain>
    </source>
</reference>
<dbReference type="EMBL" id="DXCV01000033">
    <property type="protein sequence ID" value="HIY87917.1"/>
    <property type="molecule type" value="Genomic_DNA"/>
</dbReference>
<gene>
    <name evidence="1" type="ORF">H9824_04320</name>
</gene>
<dbReference type="AlphaFoldDB" id="A0A9D1ZKS1"/>
<evidence type="ECO:0000313" key="1">
    <source>
        <dbReference type="EMBL" id="HIY87917.1"/>
    </source>
</evidence>
<sequence length="93" mass="10564">MATIDANIHLADYYFSILDSLSKKAKLYLVKRLTESLLGANEFAQTDTEAEKDKSFHNLAGIWANDPEAEHIEEAIKDSRISNRTRQLIPLDE</sequence>
<dbReference type="Proteomes" id="UP000886851">
    <property type="component" value="Unassembled WGS sequence"/>
</dbReference>
<accession>A0A9D1ZKS1</accession>
<reference evidence="1" key="1">
    <citation type="journal article" date="2021" name="PeerJ">
        <title>Extensive microbial diversity within the chicken gut microbiome revealed by metagenomics and culture.</title>
        <authorList>
            <person name="Gilroy R."/>
            <person name="Ravi A."/>
            <person name="Getino M."/>
            <person name="Pursley I."/>
            <person name="Horton D.L."/>
            <person name="Alikhan N.F."/>
            <person name="Baker D."/>
            <person name="Gharbi K."/>
            <person name="Hall N."/>
            <person name="Watson M."/>
            <person name="Adriaenssens E.M."/>
            <person name="Foster-Nyarko E."/>
            <person name="Jarju S."/>
            <person name="Secka A."/>
            <person name="Antonio M."/>
            <person name="Oren A."/>
            <person name="Chaudhuri R.R."/>
            <person name="La Ragione R."/>
            <person name="Hildebrand F."/>
            <person name="Pallen M.J."/>
        </authorList>
    </citation>
    <scope>NUCLEOTIDE SEQUENCE</scope>
    <source>
        <strain evidence="1">Gambia2-208</strain>
    </source>
</reference>
<name>A0A9D1ZKS1_9BACE</name>
<proteinExistence type="predicted"/>
<evidence type="ECO:0000313" key="2">
    <source>
        <dbReference type="Proteomes" id="UP000886851"/>
    </source>
</evidence>
<organism evidence="1 2">
    <name type="scientific">Candidatus Bacteroides pullicola</name>
    <dbReference type="NCBI Taxonomy" id="2838475"/>
    <lineage>
        <taxon>Bacteria</taxon>
        <taxon>Pseudomonadati</taxon>
        <taxon>Bacteroidota</taxon>
        <taxon>Bacteroidia</taxon>
        <taxon>Bacteroidales</taxon>
        <taxon>Bacteroidaceae</taxon>
        <taxon>Bacteroides</taxon>
    </lineage>
</organism>